<keyword evidence="14" id="KW-0694">RNA-binding</keyword>
<dbReference type="FunFam" id="3.30.70.380:FF:000001">
    <property type="entry name" value="Phenylalanine--tRNA ligase beta subunit"/>
    <property type="match status" value="1"/>
</dbReference>
<dbReference type="InterPro" id="IPR041616">
    <property type="entry name" value="PheRS_beta_core"/>
</dbReference>
<dbReference type="Gene3D" id="3.30.70.380">
    <property type="entry name" value="Ferrodoxin-fold anticodon-binding domain"/>
    <property type="match status" value="1"/>
</dbReference>
<comment type="cofactor">
    <cofactor evidence="1">
        <name>Mg(2+)</name>
        <dbReference type="ChEBI" id="CHEBI:18420"/>
    </cofactor>
</comment>
<dbReference type="EMBL" id="CP046172">
    <property type="protein sequence ID" value="QIS11141.1"/>
    <property type="molecule type" value="Genomic_DNA"/>
</dbReference>
<keyword evidence="8" id="KW-0820">tRNA-binding</keyword>
<evidence type="ECO:0000313" key="20">
    <source>
        <dbReference type="EMBL" id="QIS11141.1"/>
    </source>
</evidence>
<accession>A0A6G9YD42</accession>
<keyword evidence="12" id="KW-0067">ATP-binding</keyword>
<comment type="subunit">
    <text evidence="4">Tetramer of two alpha and two beta subunits.</text>
</comment>
<evidence type="ECO:0000256" key="7">
    <source>
        <dbReference type="ARBA" id="ARBA00022490"/>
    </source>
</evidence>
<dbReference type="GO" id="GO:0005737">
    <property type="term" value="C:cytoplasm"/>
    <property type="evidence" value="ECO:0007669"/>
    <property type="project" value="UniProtKB-SubCell"/>
</dbReference>
<evidence type="ECO:0000256" key="9">
    <source>
        <dbReference type="ARBA" id="ARBA00022598"/>
    </source>
</evidence>
<evidence type="ECO:0000256" key="4">
    <source>
        <dbReference type="ARBA" id="ARBA00011209"/>
    </source>
</evidence>
<evidence type="ECO:0000256" key="6">
    <source>
        <dbReference type="ARBA" id="ARBA00017032"/>
    </source>
</evidence>
<dbReference type="SUPFAM" id="SSF54991">
    <property type="entry name" value="Anticodon-binding domain of PheRS"/>
    <property type="match status" value="1"/>
</dbReference>
<dbReference type="GO" id="GO:0004826">
    <property type="term" value="F:phenylalanine-tRNA ligase activity"/>
    <property type="evidence" value="ECO:0007669"/>
    <property type="project" value="UniProtKB-EC"/>
</dbReference>
<sequence>MGQGRAAEAADAFALADAIGDAAGVSIERRPAAHLPWHPGRCAELVVDGVVVGYAGELHPAVLERSGLPPRTCALELDLDALPLRESRPVPTVSPFPAVLQDVSVSVPRTIPAASVESALRAGGGELLEDIALFDVYEGAQVGEGRKSLTYALRFRATDRTLTEDEASAARDAAVASAAESVGAVLRS</sequence>
<comment type="similarity">
    <text evidence="3">Belongs to the phenylalanyl-tRNA synthetase beta subunit family. Type 1 subfamily.</text>
</comment>
<evidence type="ECO:0000256" key="11">
    <source>
        <dbReference type="ARBA" id="ARBA00022741"/>
    </source>
</evidence>
<keyword evidence="11" id="KW-0547">Nucleotide-binding</keyword>
<dbReference type="EC" id="6.1.1.20" evidence="5"/>
<dbReference type="InterPro" id="IPR005121">
    <property type="entry name" value="Fdx_antiC-bd"/>
</dbReference>
<evidence type="ECO:0000256" key="18">
    <source>
        <dbReference type="ARBA" id="ARBA00049255"/>
    </source>
</evidence>
<evidence type="ECO:0000256" key="15">
    <source>
        <dbReference type="ARBA" id="ARBA00022917"/>
    </source>
</evidence>
<evidence type="ECO:0000259" key="19">
    <source>
        <dbReference type="PROSITE" id="PS51447"/>
    </source>
</evidence>
<dbReference type="SUPFAM" id="SSF55681">
    <property type="entry name" value="Class II aaRS and biotin synthetases"/>
    <property type="match status" value="1"/>
</dbReference>
<keyword evidence="9" id="KW-0436">Ligase</keyword>
<protein>
    <recommendedName>
        <fullName evidence="6">Phenylalanine--tRNA ligase beta subunit</fullName>
        <ecNumber evidence="5">6.1.1.20</ecNumber>
    </recommendedName>
    <alternativeName>
        <fullName evidence="17">Phenylalanyl-tRNA synthetase beta subunit</fullName>
    </alternativeName>
</protein>
<keyword evidence="15" id="KW-0648">Protein biosynthesis</keyword>
<evidence type="ECO:0000256" key="3">
    <source>
        <dbReference type="ARBA" id="ARBA00008653"/>
    </source>
</evidence>
<evidence type="ECO:0000256" key="8">
    <source>
        <dbReference type="ARBA" id="ARBA00022555"/>
    </source>
</evidence>
<evidence type="ECO:0000313" key="21">
    <source>
        <dbReference type="Proteomes" id="UP000503540"/>
    </source>
</evidence>
<proteinExistence type="inferred from homology"/>
<dbReference type="Gene3D" id="3.30.930.10">
    <property type="entry name" value="Bira Bifunctional Protein, Domain 2"/>
    <property type="match status" value="1"/>
</dbReference>
<keyword evidence="10" id="KW-0479">Metal-binding</keyword>
<evidence type="ECO:0000256" key="2">
    <source>
        <dbReference type="ARBA" id="ARBA00004496"/>
    </source>
</evidence>
<organism evidence="20 21">
    <name type="scientific">Nocardia arthritidis</name>
    <dbReference type="NCBI Taxonomy" id="228602"/>
    <lineage>
        <taxon>Bacteria</taxon>
        <taxon>Bacillati</taxon>
        <taxon>Actinomycetota</taxon>
        <taxon>Actinomycetes</taxon>
        <taxon>Mycobacteriales</taxon>
        <taxon>Nocardiaceae</taxon>
        <taxon>Nocardia</taxon>
    </lineage>
</organism>
<dbReference type="SMART" id="SM00896">
    <property type="entry name" value="FDX-ACB"/>
    <property type="match status" value="1"/>
</dbReference>
<dbReference type="GO" id="GO:0005524">
    <property type="term" value="F:ATP binding"/>
    <property type="evidence" value="ECO:0007669"/>
    <property type="project" value="UniProtKB-KW"/>
</dbReference>
<evidence type="ECO:0000256" key="13">
    <source>
        <dbReference type="ARBA" id="ARBA00022842"/>
    </source>
</evidence>
<evidence type="ECO:0000256" key="17">
    <source>
        <dbReference type="ARBA" id="ARBA00033189"/>
    </source>
</evidence>
<gene>
    <name evidence="20" type="ORF">F5544_16310</name>
</gene>
<feature type="domain" description="FDX-ACB" evidence="19">
    <location>
        <begin position="94"/>
        <end position="187"/>
    </location>
</feature>
<dbReference type="GO" id="GO:0046872">
    <property type="term" value="F:metal ion binding"/>
    <property type="evidence" value="ECO:0007669"/>
    <property type="project" value="UniProtKB-KW"/>
</dbReference>
<dbReference type="GO" id="GO:0006412">
    <property type="term" value="P:translation"/>
    <property type="evidence" value="ECO:0007669"/>
    <property type="project" value="UniProtKB-KW"/>
</dbReference>
<comment type="catalytic activity">
    <reaction evidence="18">
        <text>tRNA(Phe) + L-phenylalanine + ATP = L-phenylalanyl-tRNA(Phe) + AMP + diphosphate + H(+)</text>
        <dbReference type="Rhea" id="RHEA:19413"/>
        <dbReference type="Rhea" id="RHEA-COMP:9668"/>
        <dbReference type="Rhea" id="RHEA-COMP:9699"/>
        <dbReference type="ChEBI" id="CHEBI:15378"/>
        <dbReference type="ChEBI" id="CHEBI:30616"/>
        <dbReference type="ChEBI" id="CHEBI:33019"/>
        <dbReference type="ChEBI" id="CHEBI:58095"/>
        <dbReference type="ChEBI" id="CHEBI:78442"/>
        <dbReference type="ChEBI" id="CHEBI:78531"/>
        <dbReference type="ChEBI" id="CHEBI:456215"/>
        <dbReference type="EC" id="6.1.1.20"/>
    </reaction>
</comment>
<evidence type="ECO:0000256" key="5">
    <source>
        <dbReference type="ARBA" id="ARBA00012814"/>
    </source>
</evidence>
<evidence type="ECO:0000256" key="12">
    <source>
        <dbReference type="ARBA" id="ARBA00022840"/>
    </source>
</evidence>
<keyword evidence="13" id="KW-0460">Magnesium</keyword>
<dbReference type="PROSITE" id="PS51447">
    <property type="entry name" value="FDX_ACB"/>
    <property type="match status" value="1"/>
</dbReference>
<dbReference type="InterPro" id="IPR045864">
    <property type="entry name" value="aa-tRNA-synth_II/BPL/LPL"/>
</dbReference>
<keyword evidence="16" id="KW-0030">Aminoacyl-tRNA synthetase</keyword>
<reference evidence="20 21" key="1">
    <citation type="journal article" date="2019" name="ACS Chem. Biol.">
        <title>Identification and Mobilization of a Cryptic Antibiotic Biosynthesis Gene Locus from a Human-Pathogenic Nocardia Isolate.</title>
        <authorList>
            <person name="Herisse M."/>
            <person name="Ishida K."/>
            <person name="Porter J.L."/>
            <person name="Howden B."/>
            <person name="Hertweck C."/>
            <person name="Stinear T.P."/>
            <person name="Pidot S.J."/>
        </authorList>
    </citation>
    <scope>NUCLEOTIDE SEQUENCE [LARGE SCALE GENOMIC DNA]</scope>
    <source>
        <strain evidence="20 21">AUSMDU00012717</strain>
    </source>
</reference>
<evidence type="ECO:0000256" key="1">
    <source>
        <dbReference type="ARBA" id="ARBA00001946"/>
    </source>
</evidence>
<evidence type="ECO:0000256" key="10">
    <source>
        <dbReference type="ARBA" id="ARBA00022723"/>
    </source>
</evidence>
<dbReference type="Pfam" id="PF03147">
    <property type="entry name" value="FDX-ACB"/>
    <property type="match status" value="1"/>
</dbReference>
<dbReference type="Pfam" id="PF17759">
    <property type="entry name" value="tRNA_synthFbeta"/>
    <property type="match status" value="1"/>
</dbReference>
<keyword evidence="7" id="KW-0963">Cytoplasm</keyword>
<dbReference type="AlphaFoldDB" id="A0A6G9YD42"/>
<keyword evidence="21" id="KW-1185">Reference proteome</keyword>
<dbReference type="InterPro" id="IPR036690">
    <property type="entry name" value="Fdx_antiC-bd_sf"/>
</dbReference>
<dbReference type="KEGG" id="nah:F5544_16310"/>
<name>A0A6G9YD42_9NOCA</name>
<evidence type="ECO:0000256" key="14">
    <source>
        <dbReference type="ARBA" id="ARBA00022884"/>
    </source>
</evidence>
<dbReference type="GO" id="GO:0000049">
    <property type="term" value="F:tRNA binding"/>
    <property type="evidence" value="ECO:0007669"/>
    <property type="project" value="UniProtKB-KW"/>
</dbReference>
<evidence type="ECO:0000256" key="16">
    <source>
        <dbReference type="ARBA" id="ARBA00023146"/>
    </source>
</evidence>
<comment type="subcellular location">
    <subcellularLocation>
        <location evidence="2">Cytoplasm</location>
    </subcellularLocation>
</comment>
<dbReference type="Proteomes" id="UP000503540">
    <property type="component" value="Chromosome"/>
</dbReference>